<evidence type="ECO:0008006" key="4">
    <source>
        <dbReference type="Google" id="ProtNLM"/>
    </source>
</evidence>
<keyword evidence="1" id="KW-0732">Signal</keyword>
<dbReference type="NCBIfam" id="NF033206">
    <property type="entry name" value="ScyE_fam"/>
    <property type="match status" value="1"/>
</dbReference>
<gene>
    <name evidence="2" type="ORF">MasN3_38840</name>
</gene>
<dbReference type="InterPro" id="IPR048031">
    <property type="entry name" value="ScyD/ScyE-like"/>
</dbReference>
<protein>
    <recommendedName>
        <fullName evidence="4">ScyD/ScyE family protein</fullName>
    </recommendedName>
</protein>
<reference evidence="2" key="1">
    <citation type="submission" date="2022-11" db="EMBL/GenBank/DDBJ databases">
        <title>Isolation and characterization of PLA-degrading bacterium Massilia sp. from Antarctic soil.</title>
        <authorList>
            <person name="Sato K."/>
            <person name="Gomez-Fuentes C."/>
            <person name="Ahmad S.A."/>
            <person name="Zulkharnain A."/>
        </authorList>
    </citation>
    <scope>NUCLEOTIDE SEQUENCE</scope>
    <source>
        <strain evidence="2">N-3</strain>
    </source>
</reference>
<keyword evidence="3" id="KW-1185">Reference proteome</keyword>
<sequence length="376" mass="39002">MLRLPFMLATLVAASALQAAPRVEVIATGLNNPRGLAFGPHGQLYVTEAGSGGNGRCLVLGDQRTACYGETGAVTRVDPRGIVRPRRVITGLPSVAAQPDGFGGTGPQNIAFSGGQARIVMGFGAEAPARNAVGRKAWMLGKVLQLNMGGRLRAEADIATYEFTHNPVPGGADSNPNGLAVLPRQTLVADAGANAIFSIAPNHTITTLAAFPARMVPAPPSLSLPPGAMIPMQSVPTTIVDGKDGWLYVGELTGFPFPVGGANVYRMSPDGSLVQTYASGFTNIVALAFDCWQRMYVLEIGRGASFGSPPLKPPGRLIRVNPDGSRTVIYDQLFYPGGLVIGEDGAAYVTNNGVVPGPIPGGQFATGGTVLRISLN</sequence>
<dbReference type="Proteomes" id="UP001163336">
    <property type="component" value="Chromosome"/>
</dbReference>
<evidence type="ECO:0000313" key="2">
    <source>
        <dbReference type="EMBL" id="BDT60390.1"/>
    </source>
</evidence>
<name>A0ABM8CAX4_9BURK</name>
<evidence type="ECO:0000313" key="3">
    <source>
        <dbReference type="Proteomes" id="UP001163336"/>
    </source>
</evidence>
<dbReference type="RefSeq" id="WP_281909491.1">
    <property type="nucleotide sequence ID" value="NZ_AP026966.1"/>
</dbReference>
<dbReference type="Gene3D" id="2.120.10.30">
    <property type="entry name" value="TolB, C-terminal domain"/>
    <property type="match status" value="2"/>
</dbReference>
<accession>A0ABM8CAX4</accession>
<evidence type="ECO:0000256" key="1">
    <source>
        <dbReference type="SAM" id="SignalP"/>
    </source>
</evidence>
<organism evidence="2 3">
    <name type="scientific">Massilia varians</name>
    <dbReference type="NCBI Taxonomy" id="457921"/>
    <lineage>
        <taxon>Bacteria</taxon>
        <taxon>Pseudomonadati</taxon>
        <taxon>Pseudomonadota</taxon>
        <taxon>Betaproteobacteria</taxon>
        <taxon>Burkholderiales</taxon>
        <taxon>Oxalobacteraceae</taxon>
        <taxon>Telluria group</taxon>
        <taxon>Massilia</taxon>
    </lineage>
</organism>
<feature type="signal peptide" evidence="1">
    <location>
        <begin position="1"/>
        <end position="19"/>
    </location>
</feature>
<dbReference type="SUPFAM" id="SSF101898">
    <property type="entry name" value="NHL repeat"/>
    <property type="match status" value="1"/>
</dbReference>
<dbReference type="EMBL" id="AP026966">
    <property type="protein sequence ID" value="BDT60390.1"/>
    <property type="molecule type" value="Genomic_DNA"/>
</dbReference>
<dbReference type="InterPro" id="IPR011042">
    <property type="entry name" value="6-blade_b-propeller_TolB-like"/>
</dbReference>
<feature type="chain" id="PRO_5046765301" description="ScyD/ScyE family protein" evidence="1">
    <location>
        <begin position="20"/>
        <end position="376"/>
    </location>
</feature>
<proteinExistence type="predicted"/>